<sequence length="167" mass="18724">MPKSPVLSLHALQGLQGHNTMRFSAVIDQIEVVVLVDSGSTHNFIDFKVESVNTLRVMVANGVRLSTQWLCKAVPWEAQGNQFMIDFLLLSVKGFDLVLGIQWLLSLGPISSQLPPDLFELLDEFDDVFNSPIRLPPSCLQDHKIPLLDEAKVVKVKPYRYPAIQKT</sequence>
<dbReference type="OrthoDB" id="1001400at2759"/>
<dbReference type="Proteomes" id="UP000325315">
    <property type="component" value="Unassembled WGS sequence"/>
</dbReference>
<dbReference type="InterPro" id="IPR021109">
    <property type="entry name" value="Peptidase_aspartic_dom_sf"/>
</dbReference>
<dbReference type="AlphaFoldDB" id="A0A5B6X6G6"/>
<accession>A0A5B6X6G6</accession>
<dbReference type="Pfam" id="PF08284">
    <property type="entry name" value="RVP_2"/>
    <property type="match status" value="1"/>
</dbReference>
<dbReference type="EMBL" id="SMMG02000001">
    <property type="protein sequence ID" value="KAA3489156.1"/>
    <property type="molecule type" value="Genomic_DNA"/>
</dbReference>
<evidence type="ECO:0000313" key="1">
    <source>
        <dbReference type="EMBL" id="KAA3489156.1"/>
    </source>
</evidence>
<proteinExistence type="predicted"/>
<dbReference type="CDD" id="cd00303">
    <property type="entry name" value="retropepsin_like"/>
    <property type="match status" value="1"/>
</dbReference>
<organism evidence="1 2">
    <name type="scientific">Gossypium australe</name>
    <dbReference type="NCBI Taxonomy" id="47621"/>
    <lineage>
        <taxon>Eukaryota</taxon>
        <taxon>Viridiplantae</taxon>
        <taxon>Streptophyta</taxon>
        <taxon>Embryophyta</taxon>
        <taxon>Tracheophyta</taxon>
        <taxon>Spermatophyta</taxon>
        <taxon>Magnoliopsida</taxon>
        <taxon>eudicotyledons</taxon>
        <taxon>Gunneridae</taxon>
        <taxon>Pentapetalae</taxon>
        <taxon>rosids</taxon>
        <taxon>malvids</taxon>
        <taxon>Malvales</taxon>
        <taxon>Malvaceae</taxon>
        <taxon>Malvoideae</taxon>
        <taxon>Gossypium</taxon>
    </lineage>
</organism>
<keyword evidence="2" id="KW-1185">Reference proteome</keyword>
<dbReference type="SUPFAM" id="SSF50630">
    <property type="entry name" value="Acid proteases"/>
    <property type="match status" value="1"/>
</dbReference>
<dbReference type="Gene3D" id="2.40.70.10">
    <property type="entry name" value="Acid Proteases"/>
    <property type="match status" value="1"/>
</dbReference>
<protein>
    <submittedName>
        <fullName evidence="1">Retrovirus-related Pol polyprotein from transposon 297 family</fullName>
    </submittedName>
</protein>
<name>A0A5B6X6G6_9ROSI</name>
<reference evidence="2" key="1">
    <citation type="journal article" date="2019" name="Plant Biotechnol. J.">
        <title>Genome sequencing of the Australian wild diploid species Gossypium australe highlights disease resistance and delayed gland morphogenesis.</title>
        <authorList>
            <person name="Cai Y."/>
            <person name="Cai X."/>
            <person name="Wang Q."/>
            <person name="Wang P."/>
            <person name="Zhang Y."/>
            <person name="Cai C."/>
            <person name="Xu Y."/>
            <person name="Wang K."/>
            <person name="Zhou Z."/>
            <person name="Wang C."/>
            <person name="Geng S."/>
            <person name="Li B."/>
            <person name="Dong Q."/>
            <person name="Hou Y."/>
            <person name="Wang H."/>
            <person name="Ai P."/>
            <person name="Liu Z."/>
            <person name="Yi F."/>
            <person name="Sun M."/>
            <person name="An G."/>
            <person name="Cheng J."/>
            <person name="Zhang Y."/>
            <person name="Shi Q."/>
            <person name="Xie Y."/>
            <person name="Shi X."/>
            <person name="Chang Y."/>
            <person name="Huang F."/>
            <person name="Chen Y."/>
            <person name="Hong S."/>
            <person name="Mi L."/>
            <person name="Sun Q."/>
            <person name="Zhang L."/>
            <person name="Zhou B."/>
            <person name="Peng R."/>
            <person name="Zhang X."/>
            <person name="Liu F."/>
        </authorList>
    </citation>
    <scope>NUCLEOTIDE SEQUENCE [LARGE SCALE GENOMIC DNA]</scope>
    <source>
        <strain evidence="2">cv. PA1801</strain>
    </source>
</reference>
<gene>
    <name evidence="1" type="ORF">EPI10_032819</name>
</gene>
<comment type="caution">
    <text evidence="1">The sequence shown here is derived from an EMBL/GenBank/DDBJ whole genome shotgun (WGS) entry which is preliminary data.</text>
</comment>
<evidence type="ECO:0000313" key="2">
    <source>
        <dbReference type="Proteomes" id="UP000325315"/>
    </source>
</evidence>